<dbReference type="EMBL" id="HACG01024076">
    <property type="protein sequence ID" value="CEK70941.1"/>
    <property type="molecule type" value="Transcribed_RNA"/>
</dbReference>
<reference evidence="1" key="1">
    <citation type="submission" date="2014-12" db="EMBL/GenBank/DDBJ databases">
        <title>Insight into the proteome of Arion vulgaris.</title>
        <authorList>
            <person name="Aradska J."/>
            <person name="Bulat T."/>
            <person name="Smidak R."/>
            <person name="Sarate P."/>
            <person name="Gangsoo J."/>
            <person name="Sialana F."/>
            <person name="Bilban M."/>
            <person name="Lubec G."/>
        </authorList>
    </citation>
    <scope>NUCLEOTIDE SEQUENCE</scope>
    <source>
        <tissue evidence="1">Skin</tissue>
    </source>
</reference>
<dbReference type="AlphaFoldDB" id="A0A0B6ZT12"/>
<evidence type="ECO:0000313" key="1">
    <source>
        <dbReference type="EMBL" id="CEK70941.1"/>
    </source>
</evidence>
<name>A0A0B6ZT12_9EUPU</name>
<accession>A0A0B6ZT12</accession>
<gene>
    <name evidence="1" type="primary">ORF76272</name>
    <name evidence="2" type="synonym">ORF76276</name>
</gene>
<dbReference type="EMBL" id="HACG01024077">
    <property type="protein sequence ID" value="CEK70942.1"/>
    <property type="molecule type" value="Transcribed_RNA"/>
</dbReference>
<evidence type="ECO:0000313" key="2">
    <source>
        <dbReference type="EMBL" id="CEK70942.1"/>
    </source>
</evidence>
<protein>
    <submittedName>
        <fullName evidence="1">Uncharacterized protein</fullName>
    </submittedName>
</protein>
<organism evidence="1">
    <name type="scientific">Arion vulgaris</name>
    <dbReference type="NCBI Taxonomy" id="1028688"/>
    <lineage>
        <taxon>Eukaryota</taxon>
        <taxon>Metazoa</taxon>
        <taxon>Spiralia</taxon>
        <taxon>Lophotrochozoa</taxon>
        <taxon>Mollusca</taxon>
        <taxon>Gastropoda</taxon>
        <taxon>Heterobranchia</taxon>
        <taxon>Euthyneura</taxon>
        <taxon>Panpulmonata</taxon>
        <taxon>Eupulmonata</taxon>
        <taxon>Stylommatophora</taxon>
        <taxon>Helicina</taxon>
        <taxon>Arionoidea</taxon>
        <taxon>Arionidae</taxon>
        <taxon>Arion</taxon>
    </lineage>
</organism>
<proteinExistence type="predicted"/>
<sequence>MQILKILYLDFKENHCYKQYNAKWWIEYVRHPFKCSKGLYENGSKQETNKRKYDLMTNE</sequence>